<name>A0A1G7EYW7_9FLAO</name>
<dbReference type="STRING" id="1071918.SAMN05421544_11819"/>
<dbReference type="OrthoDB" id="1274389at2"/>
<dbReference type="Proteomes" id="UP000198517">
    <property type="component" value="Unassembled WGS sequence"/>
</dbReference>
<sequence length="148" mass="17070">MEIKSTTNGFFREIRSIEVYHSKDIDFLDQKNKVVPTIKPVTVFSDLVPEDFARNINLKYNNDNAYFEVDITTGIYLSDYLIPSIFDVFGKRKFAVALVTNNDKIFIGNNREPMSIDLHDRIKDDNSGSDKYEVSIYGTTILDPRFVL</sequence>
<dbReference type="EMBL" id="FNAS01000018">
    <property type="protein sequence ID" value="SDE68565.1"/>
    <property type="molecule type" value="Genomic_DNA"/>
</dbReference>
<protein>
    <submittedName>
        <fullName evidence="1">Uncharacterized protein</fullName>
    </submittedName>
</protein>
<organism evidence="1 2">
    <name type="scientific">Riemerella columbipharyngis</name>
    <dbReference type="NCBI Taxonomy" id="1071918"/>
    <lineage>
        <taxon>Bacteria</taxon>
        <taxon>Pseudomonadati</taxon>
        <taxon>Bacteroidota</taxon>
        <taxon>Flavobacteriia</taxon>
        <taxon>Flavobacteriales</taxon>
        <taxon>Weeksellaceae</taxon>
        <taxon>Riemerella</taxon>
    </lineage>
</organism>
<accession>A0A1G7EYW7</accession>
<gene>
    <name evidence="1" type="ORF">SAMN05421544_11819</name>
</gene>
<dbReference type="AlphaFoldDB" id="A0A1G7EYW7"/>
<evidence type="ECO:0000313" key="1">
    <source>
        <dbReference type="EMBL" id="SDE68565.1"/>
    </source>
</evidence>
<evidence type="ECO:0000313" key="2">
    <source>
        <dbReference type="Proteomes" id="UP000198517"/>
    </source>
</evidence>
<dbReference type="RefSeq" id="WP_092737614.1">
    <property type="nucleotide sequence ID" value="NZ_FNAS01000018.1"/>
</dbReference>
<proteinExistence type="predicted"/>
<keyword evidence="2" id="KW-1185">Reference proteome</keyword>
<reference evidence="1 2" key="1">
    <citation type="submission" date="2016-10" db="EMBL/GenBank/DDBJ databases">
        <authorList>
            <person name="de Groot N.N."/>
        </authorList>
    </citation>
    <scope>NUCLEOTIDE SEQUENCE [LARGE SCALE GENOMIC DNA]</scope>
    <source>
        <strain evidence="1 2">DSM 24015</strain>
    </source>
</reference>